<dbReference type="PANTHER" id="PTHR42718:SF46">
    <property type="entry name" value="BLR6921 PROTEIN"/>
    <property type="match status" value="1"/>
</dbReference>
<dbReference type="CDD" id="cd17320">
    <property type="entry name" value="MFS_MdfA_MDR_like"/>
    <property type="match status" value="1"/>
</dbReference>
<gene>
    <name evidence="11" type="ORF">EAH86_03350</name>
</gene>
<feature type="transmembrane region" description="Helical" evidence="9">
    <location>
        <begin position="207"/>
        <end position="226"/>
    </location>
</feature>
<reference evidence="11 12" key="1">
    <citation type="journal article" date="2019" name="Environ. Microbiol.">
        <title>Species interactions and distinct microbial communities in high Arctic permafrost affected cryosols are associated with the CH4 and CO2 gas fluxes.</title>
        <authorList>
            <person name="Altshuler I."/>
            <person name="Hamel J."/>
            <person name="Turney S."/>
            <person name="Magnuson E."/>
            <person name="Levesque R."/>
            <person name="Greer C."/>
            <person name="Whyte L.G."/>
        </authorList>
    </citation>
    <scope>NUCLEOTIDE SEQUENCE [LARGE SCALE GENOMIC DNA]</scope>
    <source>
        <strain evidence="11 12">S9.3A</strain>
    </source>
</reference>
<feature type="transmembrane region" description="Helical" evidence="9">
    <location>
        <begin position="411"/>
        <end position="430"/>
    </location>
</feature>
<dbReference type="InterPro" id="IPR004812">
    <property type="entry name" value="Efflux_drug-R_Bcr/CmlA"/>
</dbReference>
<keyword evidence="3" id="KW-0813">Transport</keyword>
<dbReference type="FunFam" id="1.20.1720.10:FF:000005">
    <property type="entry name" value="Bcr/CflA family efflux transporter"/>
    <property type="match status" value="1"/>
</dbReference>
<organism evidence="11 12">
    <name type="scientific">Pedococcus bigeumensis</name>
    <dbReference type="NCBI Taxonomy" id="433644"/>
    <lineage>
        <taxon>Bacteria</taxon>
        <taxon>Bacillati</taxon>
        <taxon>Actinomycetota</taxon>
        <taxon>Actinomycetes</taxon>
        <taxon>Micrococcales</taxon>
        <taxon>Intrasporangiaceae</taxon>
        <taxon>Pedococcus</taxon>
    </lineage>
</organism>
<dbReference type="Gene3D" id="1.20.1720.10">
    <property type="entry name" value="Multidrug resistance protein D"/>
    <property type="match status" value="1"/>
</dbReference>
<feature type="transmembrane region" description="Helical" evidence="9">
    <location>
        <begin position="385"/>
        <end position="405"/>
    </location>
</feature>
<feature type="transmembrane region" description="Helical" evidence="9">
    <location>
        <begin position="49"/>
        <end position="67"/>
    </location>
</feature>
<keyword evidence="5 9" id="KW-0812">Transmembrane</keyword>
<dbReference type="Proteomes" id="UP000317722">
    <property type="component" value="Unassembled WGS sequence"/>
</dbReference>
<sequence length="440" mass="45046">MTAAPETLTDATAATPTNTPTHRTTATPTSDRPVVRTPDAPDAPTGRSYVRFVLVLGALIAIGPLTIDTYLPALPSITRDLAASESAVQGTLTGILLGMGLGQLLVGPLADAVGRRRPLIAGLALHIAASVFCAFAPTIELLTVGRVIQGLGNAAVAVVSMAMVRDLFAGSAAATMLSRLMLVMGLAPVLAPTLGGFILQLTSWRGVFVILAVAGTLMVTLASLALRETLPVERRRALALRPVLSTYGMLLRDRTFVGLVLISGLMFATLFSYIGGSSFVLQDIYGLSVTQFGLAFGLNSLGFLTGSQLNPFLLKRFAPRQLVRAGVSIGAVAALVLLASAATGIGGLTMILVPLWFLLFACGLTLPNTPALALTRHGEAAGTAAALLGASQFVIGGAAAPLIGAMGSDSAVPMALVMAVTASLAAVVAARTLRVEVVTA</sequence>
<evidence type="ECO:0000256" key="3">
    <source>
        <dbReference type="ARBA" id="ARBA00022448"/>
    </source>
</evidence>
<feature type="domain" description="Major facilitator superfamily (MFS) profile" evidence="10">
    <location>
        <begin position="50"/>
        <end position="437"/>
    </location>
</feature>
<accession>A0A502D423</accession>
<dbReference type="NCBIfam" id="TIGR00710">
    <property type="entry name" value="efflux_Bcr_CflA"/>
    <property type="match status" value="1"/>
</dbReference>
<name>A0A502D423_9MICO</name>
<feature type="transmembrane region" description="Helical" evidence="9">
    <location>
        <begin position="256"/>
        <end position="278"/>
    </location>
</feature>
<evidence type="ECO:0000256" key="8">
    <source>
        <dbReference type="SAM" id="MobiDB-lite"/>
    </source>
</evidence>
<evidence type="ECO:0000256" key="9">
    <source>
        <dbReference type="SAM" id="Phobius"/>
    </source>
</evidence>
<evidence type="ECO:0000256" key="5">
    <source>
        <dbReference type="ARBA" id="ARBA00022692"/>
    </source>
</evidence>
<comment type="similarity">
    <text evidence="2">Belongs to the major facilitator superfamily. Bcr/CmlA family.</text>
</comment>
<feature type="transmembrane region" description="Helical" evidence="9">
    <location>
        <begin position="87"/>
        <end position="107"/>
    </location>
</feature>
<dbReference type="RefSeq" id="WP_140737161.1">
    <property type="nucleotide sequence ID" value="NZ_RCZM01000001.1"/>
</dbReference>
<dbReference type="SUPFAM" id="SSF103473">
    <property type="entry name" value="MFS general substrate transporter"/>
    <property type="match status" value="1"/>
</dbReference>
<feature type="compositionally biased region" description="Low complexity" evidence="8">
    <location>
        <begin position="1"/>
        <end position="29"/>
    </location>
</feature>
<feature type="transmembrane region" description="Helical" evidence="9">
    <location>
        <begin position="284"/>
        <end position="304"/>
    </location>
</feature>
<evidence type="ECO:0000313" key="11">
    <source>
        <dbReference type="EMBL" id="TPG19510.1"/>
    </source>
</evidence>
<keyword evidence="12" id="KW-1185">Reference proteome</keyword>
<protein>
    <submittedName>
        <fullName evidence="11">Bcr/CflA family efflux MFS transporter</fullName>
    </submittedName>
</protein>
<dbReference type="PROSITE" id="PS00216">
    <property type="entry name" value="SUGAR_TRANSPORT_1"/>
    <property type="match status" value="1"/>
</dbReference>
<evidence type="ECO:0000256" key="7">
    <source>
        <dbReference type="ARBA" id="ARBA00023136"/>
    </source>
</evidence>
<dbReference type="Pfam" id="PF07690">
    <property type="entry name" value="MFS_1"/>
    <property type="match status" value="1"/>
</dbReference>
<dbReference type="EMBL" id="RCZM01000001">
    <property type="protein sequence ID" value="TPG19510.1"/>
    <property type="molecule type" value="Genomic_DNA"/>
</dbReference>
<feature type="transmembrane region" description="Helical" evidence="9">
    <location>
        <begin position="325"/>
        <end position="345"/>
    </location>
</feature>
<dbReference type="GO" id="GO:0005886">
    <property type="term" value="C:plasma membrane"/>
    <property type="evidence" value="ECO:0007669"/>
    <property type="project" value="UniProtKB-SubCell"/>
</dbReference>
<dbReference type="PROSITE" id="PS50850">
    <property type="entry name" value="MFS"/>
    <property type="match status" value="1"/>
</dbReference>
<dbReference type="GO" id="GO:0042910">
    <property type="term" value="F:xenobiotic transmembrane transporter activity"/>
    <property type="evidence" value="ECO:0007669"/>
    <property type="project" value="InterPro"/>
</dbReference>
<dbReference type="OrthoDB" id="9814303at2"/>
<feature type="transmembrane region" description="Helical" evidence="9">
    <location>
        <begin position="151"/>
        <end position="168"/>
    </location>
</feature>
<dbReference type="InterPro" id="IPR005829">
    <property type="entry name" value="Sugar_transporter_CS"/>
</dbReference>
<dbReference type="InterPro" id="IPR020846">
    <property type="entry name" value="MFS_dom"/>
</dbReference>
<keyword evidence="4" id="KW-1003">Cell membrane</keyword>
<dbReference type="InterPro" id="IPR011701">
    <property type="entry name" value="MFS"/>
</dbReference>
<comment type="caution">
    <text evidence="11">The sequence shown here is derived from an EMBL/GenBank/DDBJ whole genome shotgun (WGS) entry which is preliminary data.</text>
</comment>
<dbReference type="AlphaFoldDB" id="A0A502D423"/>
<evidence type="ECO:0000313" key="12">
    <source>
        <dbReference type="Proteomes" id="UP000317722"/>
    </source>
</evidence>
<feature type="transmembrane region" description="Helical" evidence="9">
    <location>
        <begin position="180"/>
        <end position="201"/>
    </location>
</feature>
<keyword evidence="7 9" id="KW-0472">Membrane</keyword>
<evidence type="ECO:0000256" key="1">
    <source>
        <dbReference type="ARBA" id="ARBA00004651"/>
    </source>
</evidence>
<dbReference type="GO" id="GO:1990961">
    <property type="term" value="P:xenobiotic detoxification by transmembrane export across the plasma membrane"/>
    <property type="evidence" value="ECO:0007669"/>
    <property type="project" value="InterPro"/>
</dbReference>
<comment type="subcellular location">
    <subcellularLocation>
        <location evidence="1">Cell membrane</location>
        <topology evidence="1">Multi-pass membrane protein</topology>
    </subcellularLocation>
</comment>
<evidence type="ECO:0000256" key="6">
    <source>
        <dbReference type="ARBA" id="ARBA00022989"/>
    </source>
</evidence>
<feature type="transmembrane region" description="Helical" evidence="9">
    <location>
        <begin position="119"/>
        <end position="139"/>
    </location>
</feature>
<evidence type="ECO:0000259" key="10">
    <source>
        <dbReference type="PROSITE" id="PS50850"/>
    </source>
</evidence>
<proteinExistence type="inferred from homology"/>
<dbReference type="PANTHER" id="PTHR42718">
    <property type="entry name" value="MAJOR FACILITATOR SUPERFAMILY MULTIDRUG TRANSPORTER MFSC"/>
    <property type="match status" value="1"/>
</dbReference>
<feature type="transmembrane region" description="Helical" evidence="9">
    <location>
        <begin position="351"/>
        <end position="373"/>
    </location>
</feature>
<evidence type="ECO:0000256" key="4">
    <source>
        <dbReference type="ARBA" id="ARBA00022475"/>
    </source>
</evidence>
<evidence type="ECO:0000256" key="2">
    <source>
        <dbReference type="ARBA" id="ARBA00006236"/>
    </source>
</evidence>
<feature type="region of interest" description="Disordered" evidence="8">
    <location>
        <begin position="1"/>
        <end position="42"/>
    </location>
</feature>
<dbReference type="InterPro" id="IPR036259">
    <property type="entry name" value="MFS_trans_sf"/>
</dbReference>
<keyword evidence="6 9" id="KW-1133">Transmembrane helix</keyword>